<reference evidence="12" key="1">
    <citation type="submission" date="2022-05" db="EMBL/GenBank/DDBJ databases">
        <title>Comparative genomics of Staphylococcus equorum isolates.</title>
        <authorList>
            <person name="Luelf R.H."/>
        </authorList>
    </citation>
    <scope>NUCLEOTIDE SEQUENCE</scope>
    <source>
        <strain evidence="12">TMW 2.2497</strain>
    </source>
</reference>
<dbReference type="PANTHER" id="PTHR45526:SF1">
    <property type="entry name" value="TRANSCRIPTIONAL REGULATORY PROTEIN DCUR-RELATED"/>
    <property type="match status" value="1"/>
</dbReference>
<dbReference type="GO" id="GO:0003677">
    <property type="term" value="F:DNA binding"/>
    <property type="evidence" value="ECO:0007669"/>
    <property type="project" value="UniProtKB-KW"/>
</dbReference>
<dbReference type="InterPro" id="IPR011006">
    <property type="entry name" value="CheY-like_superfamily"/>
</dbReference>
<evidence type="ECO:0000256" key="2">
    <source>
        <dbReference type="ARBA" id="ARBA00022490"/>
    </source>
</evidence>
<evidence type="ECO:0000256" key="7">
    <source>
        <dbReference type="ARBA" id="ARBA00023159"/>
    </source>
</evidence>
<gene>
    <name evidence="12" type="ORF">M4L89_08015</name>
</gene>
<evidence type="ECO:0000256" key="10">
    <source>
        <dbReference type="PROSITE-ProRule" id="PRU00169"/>
    </source>
</evidence>
<dbReference type="RefSeq" id="WP_277583238.1">
    <property type="nucleotide sequence ID" value="NZ_JAMBPY010000003.1"/>
</dbReference>
<evidence type="ECO:0000256" key="9">
    <source>
        <dbReference type="PIRNR" id="PIRNR006171"/>
    </source>
</evidence>
<keyword evidence="8 9" id="KW-0804">Transcription</keyword>
<evidence type="ECO:0000256" key="3">
    <source>
        <dbReference type="ARBA" id="ARBA00022553"/>
    </source>
</evidence>
<keyword evidence="3 10" id="KW-0597">Phosphoprotein</keyword>
<keyword evidence="13" id="KW-1185">Reference proteome</keyword>
<keyword evidence="7 9" id="KW-0010">Activator</keyword>
<feature type="modified residue" description="4-aspartylphosphate" evidence="10">
    <location>
        <position position="54"/>
    </location>
</feature>
<evidence type="ECO:0000256" key="1">
    <source>
        <dbReference type="ARBA" id="ARBA00004496"/>
    </source>
</evidence>
<sequence>MLNILIVEDDPMVAQINQQFIKKIDDQTSVDIASNVKEAIKHIENKEIDLLLLDIYMPEENGLTFLKYVREQGYKIDAILITAATDIEEIQTAFRYGAVDYLIKPFDFERFQQSLLRYKKGLTFFNKTSSINQTDIDAEFLNKEIVDRDSELKLPKGVTEATLQVIIDKMKYFEENEFSTDDISKRVNISRVSVRKYLKFLTDIEVLEESLNYGIGRPINFYKVKKDNLQYLKGYIEL</sequence>
<dbReference type="AlphaFoldDB" id="A0A9X4L526"/>
<dbReference type="InterPro" id="IPR051271">
    <property type="entry name" value="2C-system_Tx_regulators"/>
</dbReference>
<dbReference type="GO" id="GO:0005737">
    <property type="term" value="C:cytoplasm"/>
    <property type="evidence" value="ECO:0007669"/>
    <property type="project" value="UniProtKB-SubCell"/>
</dbReference>
<comment type="caution">
    <text evidence="12">The sequence shown here is derived from an EMBL/GenBank/DDBJ whole genome shotgun (WGS) entry which is preliminary data.</text>
</comment>
<dbReference type="Proteomes" id="UP001152422">
    <property type="component" value="Unassembled WGS sequence"/>
</dbReference>
<name>A0A9X4L526_9STAP</name>
<dbReference type="PIRSF" id="PIRSF006171">
    <property type="entry name" value="RR_citrat_malat"/>
    <property type="match status" value="1"/>
</dbReference>
<dbReference type="GO" id="GO:0003700">
    <property type="term" value="F:DNA-binding transcription factor activity"/>
    <property type="evidence" value="ECO:0007669"/>
    <property type="project" value="InterPro"/>
</dbReference>
<keyword evidence="2 9" id="KW-0963">Cytoplasm</keyword>
<dbReference type="SUPFAM" id="SSF52172">
    <property type="entry name" value="CheY-like"/>
    <property type="match status" value="1"/>
</dbReference>
<evidence type="ECO:0000313" key="12">
    <source>
        <dbReference type="EMBL" id="MDG0846166.1"/>
    </source>
</evidence>
<keyword evidence="4 9" id="KW-0902">Two-component regulatory system</keyword>
<feature type="domain" description="Response regulatory" evidence="11">
    <location>
        <begin position="3"/>
        <end position="119"/>
    </location>
</feature>
<keyword evidence="5 9" id="KW-0805">Transcription regulation</keyword>
<dbReference type="EMBL" id="JAMBQA010000003">
    <property type="protein sequence ID" value="MDG0846166.1"/>
    <property type="molecule type" value="Genomic_DNA"/>
</dbReference>
<evidence type="ECO:0000256" key="5">
    <source>
        <dbReference type="ARBA" id="ARBA00023015"/>
    </source>
</evidence>
<keyword evidence="6 9" id="KW-0238">DNA-binding</keyword>
<evidence type="ECO:0000256" key="6">
    <source>
        <dbReference type="ARBA" id="ARBA00023125"/>
    </source>
</evidence>
<comment type="subcellular location">
    <subcellularLocation>
        <location evidence="1 9">Cytoplasm</location>
    </subcellularLocation>
</comment>
<organism evidence="12 13">
    <name type="scientific">Staphylococcus equorum</name>
    <dbReference type="NCBI Taxonomy" id="246432"/>
    <lineage>
        <taxon>Bacteria</taxon>
        <taxon>Bacillati</taxon>
        <taxon>Bacillota</taxon>
        <taxon>Bacilli</taxon>
        <taxon>Bacillales</taxon>
        <taxon>Staphylococcaceae</taxon>
        <taxon>Staphylococcus</taxon>
    </lineage>
</organism>
<dbReference type="SMART" id="SM00448">
    <property type="entry name" value="REC"/>
    <property type="match status" value="1"/>
</dbReference>
<dbReference type="PANTHER" id="PTHR45526">
    <property type="entry name" value="TRANSCRIPTIONAL REGULATORY PROTEIN DPIA"/>
    <property type="match status" value="1"/>
</dbReference>
<protein>
    <recommendedName>
        <fullName evidence="9">Transcriptional regulatory protein</fullName>
    </recommendedName>
</protein>
<accession>A0A9X4L526</accession>
<evidence type="ECO:0000313" key="13">
    <source>
        <dbReference type="Proteomes" id="UP001152422"/>
    </source>
</evidence>
<dbReference type="PROSITE" id="PS50110">
    <property type="entry name" value="RESPONSE_REGULATORY"/>
    <property type="match status" value="1"/>
</dbReference>
<dbReference type="InterPro" id="IPR001789">
    <property type="entry name" value="Sig_transdc_resp-reg_receiver"/>
</dbReference>
<dbReference type="Pfam" id="PF00072">
    <property type="entry name" value="Response_reg"/>
    <property type="match status" value="1"/>
</dbReference>
<proteinExistence type="predicted"/>
<dbReference type="CDD" id="cd19925">
    <property type="entry name" value="REC_citrate_TCS"/>
    <property type="match status" value="1"/>
</dbReference>
<evidence type="ECO:0000256" key="4">
    <source>
        <dbReference type="ARBA" id="ARBA00023012"/>
    </source>
</evidence>
<evidence type="ECO:0000256" key="8">
    <source>
        <dbReference type="ARBA" id="ARBA00023163"/>
    </source>
</evidence>
<evidence type="ECO:0000259" key="11">
    <source>
        <dbReference type="PROSITE" id="PS50110"/>
    </source>
</evidence>
<dbReference type="GO" id="GO:0000156">
    <property type="term" value="F:phosphorelay response regulator activity"/>
    <property type="evidence" value="ECO:0007669"/>
    <property type="project" value="TreeGrafter"/>
</dbReference>
<dbReference type="InterPro" id="IPR024187">
    <property type="entry name" value="Sig_transdc_resp-reg_cit/mal"/>
</dbReference>
<dbReference type="Gene3D" id="3.40.50.2300">
    <property type="match status" value="1"/>
</dbReference>